<gene>
    <name evidence="3" type="ORF">K4G66_25470</name>
</gene>
<name>A0AA49GJ74_9BACT</name>
<dbReference type="PANTHER" id="PTHR43364">
    <property type="entry name" value="NADH-SPECIFIC METHYLGLYOXAL REDUCTASE-RELATED"/>
    <property type="match status" value="1"/>
</dbReference>
<dbReference type="Pfam" id="PF00248">
    <property type="entry name" value="Aldo_ket_red"/>
    <property type="match status" value="1"/>
</dbReference>
<reference evidence="3" key="2">
    <citation type="journal article" date="2024" name="Antonie Van Leeuwenhoek">
        <title>Roseihalotalea indica gen. nov., sp. nov., a halophilic Bacteroidetes from mesopelagic Southwest Indian Ocean with higher carbohydrate metabolic potential.</title>
        <authorList>
            <person name="Chen B."/>
            <person name="Zhang M."/>
            <person name="Lin D."/>
            <person name="Ye J."/>
            <person name="Tang K."/>
        </authorList>
    </citation>
    <scope>NUCLEOTIDE SEQUENCE</scope>
    <source>
        <strain evidence="3">TK19036</strain>
    </source>
</reference>
<evidence type="ECO:0000313" key="3">
    <source>
        <dbReference type="EMBL" id="WKN35722.1"/>
    </source>
</evidence>
<protein>
    <submittedName>
        <fullName evidence="3">Aldo/keto reductase</fullName>
    </submittedName>
</protein>
<dbReference type="AlphaFoldDB" id="A0AA49GJ74"/>
<evidence type="ECO:0000256" key="1">
    <source>
        <dbReference type="ARBA" id="ARBA00023002"/>
    </source>
</evidence>
<dbReference type="SUPFAM" id="SSF51430">
    <property type="entry name" value="NAD(P)-linked oxidoreductase"/>
    <property type="match status" value="1"/>
</dbReference>
<feature type="domain" description="NADP-dependent oxidoreductase" evidence="2">
    <location>
        <begin position="15"/>
        <end position="313"/>
    </location>
</feature>
<dbReference type="FunFam" id="3.20.20.100:FF:000004">
    <property type="entry name" value="Oxidoreductase, aldo/keto reductase"/>
    <property type="match status" value="1"/>
</dbReference>
<dbReference type="InterPro" id="IPR023210">
    <property type="entry name" value="NADP_OxRdtase_dom"/>
</dbReference>
<sequence length="320" mass="35387">MEKRTLGNTDLHTAPIVFGGNVFGWTLNKEESFEILDEVLGAGFNTIDTADVYSRWVDGNEGGESETIIGEWLKDRGVRDQVNIITKVGSDVGQGQKEITENHILKAVDDSLRRLQIDTIDLYLTHWDDDRTPVEETLGAYDKLIKAGKVRYIGASNLSPERLTASLEASKRDGLPRYEVFQPEYNLYDRQGYEEGVASICQEEGLGVITYYSLASGFLSGKYRSEDDLNKSARGGGIKKYLDDRGKSILKALDELSQKHGVSQAGVALAWLVNKPNVTAPIASATKSKHLQAFIEATQLELSADDMELLEEASVYTQEA</sequence>
<dbReference type="Gene3D" id="3.20.20.100">
    <property type="entry name" value="NADP-dependent oxidoreductase domain"/>
    <property type="match status" value="1"/>
</dbReference>
<dbReference type="EMBL" id="CP120682">
    <property type="protein sequence ID" value="WKN35722.1"/>
    <property type="molecule type" value="Genomic_DNA"/>
</dbReference>
<accession>A0AA49GJ74</accession>
<evidence type="ECO:0000259" key="2">
    <source>
        <dbReference type="Pfam" id="PF00248"/>
    </source>
</evidence>
<proteinExistence type="predicted"/>
<dbReference type="CDD" id="cd19081">
    <property type="entry name" value="AKR_AKR9C1"/>
    <property type="match status" value="1"/>
</dbReference>
<dbReference type="InterPro" id="IPR050523">
    <property type="entry name" value="AKR_Detox_Biosynth"/>
</dbReference>
<keyword evidence="1" id="KW-0560">Oxidoreductase</keyword>
<dbReference type="InterPro" id="IPR036812">
    <property type="entry name" value="NAD(P)_OxRdtase_dom_sf"/>
</dbReference>
<organism evidence="3">
    <name type="scientific">Roseihalotalea indica</name>
    <dbReference type="NCBI Taxonomy" id="2867963"/>
    <lineage>
        <taxon>Bacteria</taxon>
        <taxon>Pseudomonadati</taxon>
        <taxon>Bacteroidota</taxon>
        <taxon>Cytophagia</taxon>
        <taxon>Cytophagales</taxon>
        <taxon>Catalimonadaceae</taxon>
        <taxon>Roseihalotalea</taxon>
    </lineage>
</organism>
<reference evidence="3" key="1">
    <citation type="journal article" date="2023" name="Comput. Struct. Biotechnol. J.">
        <title>Discovery of a novel marine Bacteroidetes with a rich repertoire of carbohydrate-active enzymes.</title>
        <authorList>
            <person name="Chen B."/>
            <person name="Liu G."/>
            <person name="Chen Q."/>
            <person name="Wang H."/>
            <person name="Liu L."/>
            <person name="Tang K."/>
        </authorList>
    </citation>
    <scope>NUCLEOTIDE SEQUENCE</scope>
    <source>
        <strain evidence="3">TK19036</strain>
    </source>
</reference>
<dbReference type="GO" id="GO:0016491">
    <property type="term" value="F:oxidoreductase activity"/>
    <property type="evidence" value="ECO:0007669"/>
    <property type="project" value="UniProtKB-KW"/>
</dbReference>
<dbReference type="GO" id="GO:0005829">
    <property type="term" value="C:cytosol"/>
    <property type="evidence" value="ECO:0007669"/>
    <property type="project" value="TreeGrafter"/>
</dbReference>
<dbReference type="PANTHER" id="PTHR43364:SF6">
    <property type="entry name" value="OXIDOREDUCTASE-RELATED"/>
    <property type="match status" value="1"/>
</dbReference>